<sequence>MPFLQLLPSAVDRDGGGDDDGEEGKGGAGGGGWKLKRSKSDYLKHEGAGDEEEALGLLDPRGSAAAAAAAAAADGARGAQVDLPQLKYEAPWRQSGGGGGSGGR</sequence>
<evidence type="ECO:0000313" key="2">
    <source>
        <dbReference type="EMBL" id="KIZ04476.1"/>
    </source>
</evidence>
<gene>
    <name evidence="2" type="ORF">MNEG_3489</name>
</gene>
<evidence type="ECO:0000313" key="3">
    <source>
        <dbReference type="Proteomes" id="UP000054498"/>
    </source>
</evidence>
<feature type="compositionally biased region" description="Basic and acidic residues" evidence="1">
    <location>
        <begin position="38"/>
        <end position="47"/>
    </location>
</feature>
<dbReference type="RefSeq" id="XP_013903495.1">
    <property type="nucleotide sequence ID" value="XM_014048041.1"/>
</dbReference>
<keyword evidence="3" id="KW-1185">Reference proteome</keyword>
<dbReference type="KEGG" id="mng:MNEG_3489"/>
<dbReference type="EMBL" id="KK100659">
    <property type="protein sequence ID" value="KIZ04476.1"/>
    <property type="molecule type" value="Genomic_DNA"/>
</dbReference>
<organism evidence="2 3">
    <name type="scientific">Monoraphidium neglectum</name>
    <dbReference type="NCBI Taxonomy" id="145388"/>
    <lineage>
        <taxon>Eukaryota</taxon>
        <taxon>Viridiplantae</taxon>
        <taxon>Chlorophyta</taxon>
        <taxon>core chlorophytes</taxon>
        <taxon>Chlorophyceae</taxon>
        <taxon>CS clade</taxon>
        <taxon>Sphaeropleales</taxon>
        <taxon>Selenastraceae</taxon>
        <taxon>Monoraphidium</taxon>
    </lineage>
</organism>
<dbReference type="Proteomes" id="UP000054498">
    <property type="component" value="Unassembled WGS sequence"/>
</dbReference>
<proteinExistence type="predicted"/>
<evidence type="ECO:0000256" key="1">
    <source>
        <dbReference type="SAM" id="MobiDB-lite"/>
    </source>
</evidence>
<dbReference type="GeneID" id="25736367"/>
<dbReference type="AlphaFoldDB" id="A0A0D2NHK0"/>
<feature type="region of interest" description="Disordered" evidence="1">
    <location>
        <begin position="1"/>
        <end position="47"/>
    </location>
</feature>
<reference evidence="2 3" key="1">
    <citation type="journal article" date="2013" name="BMC Genomics">
        <title>Reconstruction of the lipid metabolism for the microalga Monoraphidium neglectum from its genome sequence reveals characteristics suitable for biofuel production.</title>
        <authorList>
            <person name="Bogen C."/>
            <person name="Al-Dilaimi A."/>
            <person name="Albersmeier A."/>
            <person name="Wichmann J."/>
            <person name="Grundmann M."/>
            <person name="Rupp O."/>
            <person name="Lauersen K.J."/>
            <person name="Blifernez-Klassen O."/>
            <person name="Kalinowski J."/>
            <person name="Goesmann A."/>
            <person name="Mussgnug J.H."/>
            <person name="Kruse O."/>
        </authorList>
    </citation>
    <scope>NUCLEOTIDE SEQUENCE [LARGE SCALE GENOMIC DNA]</scope>
    <source>
        <strain evidence="2 3">SAG 48.87</strain>
    </source>
</reference>
<accession>A0A0D2NHK0</accession>
<protein>
    <submittedName>
        <fullName evidence="2">Uncharacterized protein</fullName>
    </submittedName>
</protein>
<name>A0A0D2NHK0_9CHLO</name>